<comment type="caution">
    <text evidence="1">The sequence shown here is derived from an EMBL/GenBank/DDBJ whole genome shotgun (WGS) entry which is preliminary data.</text>
</comment>
<reference evidence="1 2" key="1">
    <citation type="journal article" date="2021" name="Commun. Biol.">
        <title>Genomic insights into the host specific adaptation of the Pneumocystis genus.</title>
        <authorList>
            <person name="Cisse O.H."/>
            <person name="Ma L."/>
            <person name="Dekker J.P."/>
            <person name="Khil P.P."/>
            <person name="Youn J.-H."/>
            <person name="Brenchley J.M."/>
            <person name="Blair R."/>
            <person name="Pahar B."/>
            <person name="Chabe M."/>
            <person name="Van Rompay K.K.A."/>
            <person name="Keesler R."/>
            <person name="Sukura A."/>
            <person name="Hirsch V."/>
            <person name="Kutty G."/>
            <person name="Liu Y."/>
            <person name="Peng L."/>
            <person name="Chen J."/>
            <person name="Song J."/>
            <person name="Weissenbacher-Lang C."/>
            <person name="Xu J."/>
            <person name="Upham N.S."/>
            <person name="Stajich J.E."/>
            <person name="Cuomo C.A."/>
            <person name="Cushion M.T."/>
            <person name="Kovacs J.A."/>
        </authorList>
    </citation>
    <scope>NUCLEOTIDE SEQUENCE [LARGE SCALE GENOMIC DNA]</scope>
    <source>
        <strain evidence="1 2">RABM</strain>
    </source>
</reference>
<name>A0ACB7C8X9_9ASCO</name>
<sequence>MKKIVAEENLQNISKPSIRKQFIDENGFMIDIFGFHEGEKLILQGFYEFKVVKGLVSIMSSEFDSFNTCHWYRVFSPSTHSIPIISSVSSNSKTIEINCIYSKELTSLIQTLDGFLESIICVRSFSCNLVKIENFLPFTKHIWGTNKENNMTSTYTVIIDNYSKHPLLNIPESWSSIINTVYSSNVKKAIRAVICGSKSSGKSTFTKNLINKFLTGKHNEDKAIKEVNFIETDSSQPEFSPYGIISLHLIREPIINPPFTHCTLPSLLKAHFLGNTSPQNDPKHFLLSVEDMIGICKNDVPIIINTPAWTKGIGLELLSKIINLSNCTHVIYIGLELLSKIINLSNCTHVIYIGSETNLEIFNIKSTLPSSTRLSILPSIREFFDISEVLKINATDLRTLSMVSYFHSVDLLENNYCINWNFNLSLLNMNPWIVKYDGDLNGIDAISVLNTAVHPDDFYYAINGTIMALIVADIEENNKNKWESHIIKSRDFLPILNIEKNPINPKYSHCLGLCILRGISIESRELQILTPISTFILNKYLNTNKKLILMRGCLEMPICLMFNYKSSKITHIDWIKAPYLSIEDEGIGSKAWHPRRNIERTTVHI</sequence>
<protein>
    <submittedName>
        <fullName evidence="1">Uncharacterized protein</fullName>
    </submittedName>
</protein>
<organism evidence="1 2">
    <name type="scientific">Pneumocystis oryctolagi</name>
    <dbReference type="NCBI Taxonomy" id="42067"/>
    <lineage>
        <taxon>Eukaryota</taxon>
        <taxon>Fungi</taxon>
        <taxon>Dikarya</taxon>
        <taxon>Ascomycota</taxon>
        <taxon>Taphrinomycotina</taxon>
        <taxon>Pneumocystomycetes</taxon>
        <taxon>Pneumocystaceae</taxon>
        <taxon>Pneumocystis</taxon>
    </lineage>
</organism>
<proteinExistence type="predicted"/>
<keyword evidence="2" id="KW-1185">Reference proteome</keyword>
<dbReference type="EMBL" id="JABTEG010000013">
    <property type="protein sequence ID" value="KAG4303956.1"/>
    <property type="molecule type" value="Genomic_DNA"/>
</dbReference>
<evidence type="ECO:0000313" key="2">
    <source>
        <dbReference type="Proteomes" id="UP000768646"/>
    </source>
</evidence>
<evidence type="ECO:0000313" key="1">
    <source>
        <dbReference type="EMBL" id="KAG4303956.1"/>
    </source>
</evidence>
<accession>A0ACB7C8X9</accession>
<dbReference type="Proteomes" id="UP000768646">
    <property type="component" value="Unassembled WGS sequence"/>
</dbReference>
<gene>
    <name evidence="1" type="ORF">PORY_002609</name>
</gene>